<evidence type="ECO:0000256" key="1">
    <source>
        <dbReference type="ARBA" id="ARBA00005381"/>
    </source>
</evidence>
<feature type="domain" description="Guanylate cyclase" evidence="2">
    <location>
        <begin position="188"/>
        <end position="302"/>
    </location>
</feature>
<dbReference type="InterPro" id="IPR001054">
    <property type="entry name" value="A/G_cyclase"/>
</dbReference>
<dbReference type="InterPro" id="IPR029787">
    <property type="entry name" value="Nucleotide_cyclase"/>
</dbReference>
<comment type="similarity">
    <text evidence="1">Belongs to the adenylyl cyclase class-3 family.</text>
</comment>
<sequence length="350" mass="38386">MQNSDPLDSAELSQASARRIASRLDQEILGEQRVLTASELAESAGVDERFVRDYWQSLGLPIAGENRVAFTNADADAVREIAEAAREQGWDEATVRTLVRSVGHTMDRIALWQLEALVDNVARMEGLTDVAARFKVMHNLPDLLPVLESQLTHAWRRQLAVWAGRYVIEFAGQDSSTNLDSELPLPRAVGFIDIVQFTQRTTQLGSHDLAVFVQNFEAKARDLVTDHGGRVVKTIGDAVMFIADEARQGAEIALALAERWREPHLEVDGKPVAVRISLVWGRVLSRFGDVFGPSVNLAARLVALAEPGDVLIDPETRDVLAGNPDYLLTAGQPQSVQGVGIVTPWSLARS</sequence>
<name>A0A542ZWZ7_RARFA</name>
<evidence type="ECO:0000259" key="2">
    <source>
        <dbReference type="PROSITE" id="PS50125"/>
    </source>
</evidence>
<dbReference type="CDD" id="cd07302">
    <property type="entry name" value="CHD"/>
    <property type="match status" value="1"/>
</dbReference>
<dbReference type="GO" id="GO:0035556">
    <property type="term" value="P:intracellular signal transduction"/>
    <property type="evidence" value="ECO:0007669"/>
    <property type="project" value="InterPro"/>
</dbReference>
<proteinExistence type="inferred from homology"/>
<accession>A0A542ZWZ7</accession>
<dbReference type="GO" id="GO:0004016">
    <property type="term" value="F:adenylate cyclase activity"/>
    <property type="evidence" value="ECO:0007669"/>
    <property type="project" value="UniProtKB-ARBA"/>
</dbReference>
<dbReference type="GO" id="GO:0006171">
    <property type="term" value="P:cAMP biosynthetic process"/>
    <property type="evidence" value="ECO:0007669"/>
    <property type="project" value="TreeGrafter"/>
</dbReference>
<dbReference type="Gene3D" id="3.30.70.1230">
    <property type="entry name" value="Nucleotide cyclase"/>
    <property type="match status" value="1"/>
</dbReference>
<dbReference type="SMART" id="SM00044">
    <property type="entry name" value="CYCc"/>
    <property type="match status" value="1"/>
</dbReference>
<gene>
    <name evidence="3" type="ORF">FB461_1400</name>
</gene>
<dbReference type="InterPro" id="IPR050697">
    <property type="entry name" value="Adenylyl/Guanylyl_Cyclase_3/4"/>
</dbReference>
<organism evidence="3 4">
    <name type="scientific">Rarobacter faecitabidus</name>
    <dbReference type="NCBI Taxonomy" id="13243"/>
    <lineage>
        <taxon>Bacteria</taxon>
        <taxon>Bacillati</taxon>
        <taxon>Actinomycetota</taxon>
        <taxon>Actinomycetes</taxon>
        <taxon>Micrococcales</taxon>
        <taxon>Rarobacteraceae</taxon>
        <taxon>Rarobacter</taxon>
    </lineage>
</organism>
<dbReference type="PANTHER" id="PTHR43081">
    <property type="entry name" value="ADENYLATE CYCLASE, TERMINAL-DIFFERENTIATION SPECIFIC-RELATED"/>
    <property type="match status" value="1"/>
</dbReference>
<keyword evidence="4" id="KW-1185">Reference proteome</keyword>
<protein>
    <submittedName>
        <fullName evidence="3">Adenylate cyclase</fullName>
    </submittedName>
</protein>
<evidence type="ECO:0000313" key="4">
    <source>
        <dbReference type="Proteomes" id="UP000315389"/>
    </source>
</evidence>
<dbReference type="PROSITE" id="PS50125">
    <property type="entry name" value="GUANYLATE_CYCLASE_2"/>
    <property type="match status" value="1"/>
</dbReference>
<dbReference type="RefSeq" id="WP_246046060.1">
    <property type="nucleotide sequence ID" value="NZ_BAAASV010000002.1"/>
</dbReference>
<dbReference type="Proteomes" id="UP000315389">
    <property type="component" value="Unassembled WGS sequence"/>
</dbReference>
<dbReference type="AlphaFoldDB" id="A0A542ZWZ7"/>
<dbReference type="EMBL" id="VFOS01000001">
    <property type="protein sequence ID" value="TQL64874.1"/>
    <property type="molecule type" value="Genomic_DNA"/>
</dbReference>
<comment type="caution">
    <text evidence="3">The sequence shown here is derived from an EMBL/GenBank/DDBJ whole genome shotgun (WGS) entry which is preliminary data.</text>
</comment>
<reference evidence="3 4" key="1">
    <citation type="submission" date="2019-06" db="EMBL/GenBank/DDBJ databases">
        <title>Sequencing the genomes of 1000 actinobacteria strains.</title>
        <authorList>
            <person name="Klenk H.-P."/>
        </authorList>
    </citation>
    <scope>NUCLEOTIDE SEQUENCE [LARGE SCALE GENOMIC DNA]</scope>
    <source>
        <strain evidence="3 4">DSM 4813</strain>
    </source>
</reference>
<dbReference type="SUPFAM" id="SSF55073">
    <property type="entry name" value="Nucleotide cyclase"/>
    <property type="match status" value="1"/>
</dbReference>
<dbReference type="PANTHER" id="PTHR43081:SF19">
    <property type="entry name" value="PH-SENSITIVE ADENYLATE CYCLASE RV1264"/>
    <property type="match status" value="1"/>
</dbReference>
<evidence type="ECO:0000313" key="3">
    <source>
        <dbReference type="EMBL" id="TQL64874.1"/>
    </source>
</evidence>
<dbReference type="Pfam" id="PF00211">
    <property type="entry name" value="Guanylate_cyc"/>
    <property type="match status" value="1"/>
</dbReference>